<organism evidence="1 2">
    <name type="scientific">Hyalomma asiaticum</name>
    <name type="common">Tick</name>
    <dbReference type="NCBI Taxonomy" id="266040"/>
    <lineage>
        <taxon>Eukaryota</taxon>
        <taxon>Metazoa</taxon>
        <taxon>Ecdysozoa</taxon>
        <taxon>Arthropoda</taxon>
        <taxon>Chelicerata</taxon>
        <taxon>Arachnida</taxon>
        <taxon>Acari</taxon>
        <taxon>Parasitiformes</taxon>
        <taxon>Ixodida</taxon>
        <taxon>Ixodoidea</taxon>
        <taxon>Ixodidae</taxon>
        <taxon>Hyalomminae</taxon>
        <taxon>Hyalomma</taxon>
    </lineage>
</organism>
<keyword evidence="2" id="KW-1185">Reference proteome</keyword>
<name>A0ACB7SAH9_HYAAI</name>
<accession>A0ACB7SAH9</accession>
<proteinExistence type="predicted"/>
<dbReference type="EMBL" id="CM023485">
    <property type="protein sequence ID" value="KAH6930693.1"/>
    <property type="molecule type" value="Genomic_DNA"/>
</dbReference>
<gene>
    <name evidence="1" type="ORF">HPB50_017210</name>
</gene>
<reference evidence="1" key="1">
    <citation type="submission" date="2020-05" db="EMBL/GenBank/DDBJ databases">
        <title>Large-scale comparative analyses of tick genomes elucidate their genetic diversity and vector capacities.</title>
        <authorList>
            <person name="Jia N."/>
            <person name="Wang J."/>
            <person name="Shi W."/>
            <person name="Du L."/>
            <person name="Sun Y."/>
            <person name="Zhan W."/>
            <person name="Jiang J."/>
            <person name="Wang Q."/>
            <person name="Zhang B."/>
            <person name="Ji P."/>
            <person name="Sakyi L.B."/>
            <person name="Cui X."/>
            <person name="Yuan T."/>
            <person name="Jiang B."/>
            <person name="Yang W."/>
            <person name="Lam T.T.-Y."/>
            <person name="Chang Q."/>
            <person name="Ding S."/>
            <person name="Wang X."/>
            <person name="Zhu J."/>
            <person name="Ruan X."/>
            <person name="Zhao L."/>
            <person name="Wei J."/>
            <person name="Que T."/>
            <person name="Du C."/>
            <person name="Cheng J."/>
            <person name="Dai P."/>
            <person name="Han X."/>
            <person name="Huang E."/>
            <person name="Gao Y."/>
            <person name="Liu J."/>
            <person name="Shao H."/>
            <person name="Ye R."/>
            <person name="Li L."/>
            <person name="Wei W."/>
            <person name="Wang X."/>
            <person name="Wang C."/>
            <person name="Yang T."/>
            <person name="Huo Q."/>
            <person name="Li W."/>
            <person name="Guo W."/>
            <person name="Chen H."/>
            <person name="Zhou L."/>
            <person name="Ni X."/>
            <person name="Tian J."/>
            <person name="Zhou Y."/>
            <person name="Sheng Y."/>
            <person name="Liu T."/>
            <person name="Pan Y."/>
            <person name="Xia L."/>
            <person name="Li J."/>
            <person name="Zhao F."/>
            <person name="Cao W."/>
        </authorList>
    </citation>
    <scope>NUCLEOTIDE SEQUENCE</scope>
    <source>
        <strain evidence="1">Hyas-2018</strain>
    </source>
</reference>
<comment type="caution">
    <text evidence="1">The sequence shown here is derived from an EMBL/GenBank/DDBJ whole genome shotgun (WGS) entry which is preliminary data.</text>
</comment>
<dbReference type="Proteomes" id="UP000821845">
    <property type="component" value="Chromosome 5"/>
</dbReference>
<sequence length="97" mass="10740">MKRFLIGAAGTLKTSKCHGRLPIAAKRVTLIRPTCPLPAAAQSRSAAATTRRRKGHGVTTPRIAPMRCPSSQKRCRCHVERPFRQRASIVIDRPLSR</sequence>
<evidence type="ECO:0000313" key="2">
    <source>
        <dbReference type="Proteomes" id="UP000821845"/>
    </source>
</evidence>
<evidence type="ECO:0000313" key="1">
    <source>
        <dbReference type="EMBL" id="KAH6930693.1"/>
    </source>
</evidence>
<protein>
    <submittedName>
        <fullName evidence="1">Uncharacterized protein</fullName>
    </submittedName>
</protein>